<evidence type="ECO:0000256" key="4">
    <source>
        <dbReference type="ARBA" id="ARBA00022989"/>
    </source>
</evidence>
<dbReference type="AlphaFoldDB" id="A0A370GV92"/>
<comment type="caution">
    <text evidence="7">The sequence shown here is derived from an EMBL/GenBank/DDBJ whole genome shotgun (WGS) entry which is preliminary data.</text>
</comment>
<evidence type="ECO:0000256" key="5">
    <source>
        <dbReference type="ARBA" id="ARBA00023136"/>
    </source>
</evidence>
<name>A0A370GV92_9BACI</name>
<sequence>MSLSIFGFRALWSPYLILSLIIILGLYFMLTVVYRKRFKNSEPLKKVQAIQFTGSIIILYVIKGSPIDLLGHILFSVHMIQMAVLYLILPPIMMTGIPNWVWQSFINLPIIRPIFHFFTKPLIALILFNGLFSFYHVPIIFDTVKMNETLHVTYTAVLFIYAVFMWWPLVNKLPDQYQLNGLKKMGYVFAGGILLTPACALIIFADTPLYQTYADASSWLQSMSLCVPTGTLSNLNLSGPQLFTDMPVVEDQQLGGVVMKIIQEIVYGILLGQIFFQWFKKEQKDSDRINEEALKAFQNSKIHEPRPIK</sequence>
<evidence type="ECO:0000313" key="7">
    <source>
        <dbReference type="EMBL" id="RDI47587.1"/>
    </source>
</evidence>
<keyword evidence="8" id="KW-1185">Reference proteome</keyword>
<dbReference type="NCBIfam" id="TIGR02737">
    <property type="entry name" value="caa3_CtaG"/>
    <property type="match status" value="1"/>
</dbReference>
<feature type="transmembrane region" description="Helical" evidence="6">
    <location>
        <begin position="153"/>
        <end position="173"/>
    </location>
</feature>
<keyword evidence="4 6" id="KW-1133">Transmembrane helix</keyword>
<dbReference type="OrthoDB" id="128422at2"/>
<dbReference type="InterPro" id="IPR019108">
    <property type="entry name" value="Caa3_assmbl_CtaG-rel"/>
</dbReference>
<proteinExistence type="predicted"/>
<reference evidence="7 8" key="1">
    <citation type="submission" date="2018-07" db="EMBL/GenBank/DDBJ databases">
        <title>Genomic Encyclopedia of Type Strains, Phase IV (KMG-IV): sequencing the most valuable type-strain genomes for metagenomic binning, comparative biology and taxonomic classification.</title>
        <authorList>
            <person name="Goeker M."/>
        </authorList>
    </citation>
    <scope>NUCLEOTIDE SEQUENCE [LARGE SCALE GENOMIC DNA]</scope>
    <source>
        <strain evidence="7 8">DSM 25281</strain>
    </source>
</reference>
<keyword evidence="3 6" id="KW-0812">Transmembrane</keyword>
<evidence type="ECO:0000256" key="6">
    <source>
        <dbReference type="SAM" id="Phobius"/>
    </source>
</evidence>
<dbReference type="Proteomes" id="UP000255326">
    <property type="component" value="Unassembled WGS sequence"/>
</dbReference>
<evidence type="ECO:0000313" key="8">
    <source>
        <dbReference type="Proteomes" id="UP000255326"/>
    </source>
</evidence>
<dbReference type="InterPro" id="IPR014108">
    <property type="entry name" value="Caa3-assmbl_CtaG"/>
</dbReference>
<gene>
    <name evidence="7" type="ORF">DFR59_101246</name>
</gene>
<dbReference type="Pfam" id="PF09678">
    <property type="entry name" value="Caa3_CtaG"/>
    <property type="match status" value="1"/>
</dbReference>
<feature type="transmembrane region" description="Helical" evidence="6">
    <location>
        <begin position="261"/>
        <end position="279"/>
    </location>
</feature>
<dbReference type="GO" id="GO:0005886">
    <property type="term" value="C:plasma membrane"/>
    <property type="evidence" value="ECO:0007669"/>
    <property type="project" value="UniProtKB-SubCell"/>
</dbReference>
<evidence type="ECO:0000256" key="1">
    <source>
        <dbReference type="ARBA" id="ARBA00004651"/>
    </source>
</evidence>
<keyword evidence="2" id="KW-1003">Cell membrane</keyword>
<evidence type="ECO:0000256" key="3">
    <source>
        <dbReference type="ARBA" id="ARBA00022692"/>
    </source>
</evidence>
<evidence type="ECO:0000256" key="2">
    <source>
        <dbReference type="ARBA" id="ARBA00022475"/>
    </source>
</evidence>
<dbReference type="EMBL" id="QQAY01000001">
    <property type="protein sequence ID" value="RDI47587.1"/>
    <property type="molecule type" value="Genomic_DNA"/>
</dbReference>
<dbReference type="RefSeq" id="WP_114743803.1">
    <property type="nucleotide sequence ID" value="NZ_QQAY01000001.1"/>
</dbReference>
<organism evidence="7 8">
    <name type="scientific">Falsibacillus pallidus</name>
    <dbReference type="NCBI Taxonomy" id="493781"/>
    <lineage>
        <taxon>Bacteria</taxon>
        <taxon>Bacillati</taxon>
        <taxon>Bacillota</taxon>
        <taxon>Bacilli</taxon>
        <taxon>Bacillales</taxon>
        <taxon>Bacillaceae</taxon>
        <taxon>Falsibacillus</taxon>
    </lineage>
</organism>
<feature type="transmembrane region" description="Helical" evidence="6">
    <location>
        <begin position="122"/>
        <end position="141"/>
    </location>
</feature>
<accession>A0A370GV92</accession>
<feature type="transmembrane region" description="Helical" evidence="6">
    <location>
        <begin position="12"/>
        <end position="34"/>
    </location>
</feature>
<comment type="subcellular location">
    <subcellularLocation>
        <location evidence="1">Cell membrane</location>
        <topology evidence="1">Multi-pass membrane protein</topology>
    </subcellularLocation>
</comment>
<keyword evidence="5 6" id="KW-0472">Membrane</keyword>
<feature type="transmembrane region" description="Helical" evidence="6">
    <location>
        <begin position="185"/>
        <end position="205"/>
    </location>
</feature>
<protein>
    <submittedName>
        <fullName evidence="7">Putative membrane protein</fullName>
    </submittedName>
</protein>